<dbReference type="Gene3D" id="3.40.50.150">
    <property type="entry name" value="Vaccinia Virus protein VP39"/>
    <property type="match status" value="1"/>
</dbReference>
<dbReference type="InterPro" id="IPR029063">
    <property type="entry name" value="SAM-dependent_MTases_sf"/>
</dbReference>
<dbReference type="AlphaFoldDB" id="A0A6J4V4S1"/>
<evidence type="ECO:0000256" key="1">
    <source>
        <dbReference type="SAM" id="MobiDB-lite"/>
    </source>
</evidence>
<reference evidence="2" key="1">
    <citation type="submission" date="2020-02" db="EMBL/GenBank/DDBJ databases">
        <authorList>
            <person name="Meier V. D."/>
        </authorList>
    </citation>
    <scope>NUCLEOTIDE SEQUENCE</scope>
    <source>
        <strain evidence="2">AVDCRST_MAG59</strain>
    </source>
</reference>
<sequence>MTEHQNPRQVRLGIDAALGAGAIDEVRWYAENSRLLETAYLSSADARGQSGLNGDAANWERRRKVNVEAIDRDGSFLDIGCANGLLMETIVIWATERGHDLEASGLVISPKLAALARTRLPARTDRIFVGNAIALTPPPASTSSAPNWSTSRRPAAAT</sequence>
<name>A0A6J4V4S1_9BACT</name>
<feature type="compositionally biased region" description="Low complexity" evidence="1">
    <location>
        <begin position="141"/>
        <end position="151"/>
    </location>
</feature>
<protein>
    <submittedName>
        <fullName evidence="2">Uncharacterized protein</fullName>
    </submittedName>
</protein>
<organism evidence="2">
    <name type="scientific">uncultured Thermomicrobiales bacterium</name>
    <dbReference type="NCBI Taxonomy" id="1645740"/>
    <lineage>
        <taxon>Bacteria</taxon>
        <taxon>Pseudomonadati</taxon>
        <taxon>Thermomicrobiota</taxon>
        <taxon>Thermomicrobia</taxon>
        <taxon>Thermomicrobiales</taxon>
        <taxon>environmental samples</taxon>
    </lineage>
</organism>
<feature type="region of interest" description="Disordered" evidence="1">
    <location>
        <begin position="138"/>
        <end position="158"/>
    </location>
</feature>
<dbReference type="EMBL" id="CADCWF010000212">
    <property type="protein sequence ID" value="CAA9566816.1"/>
    <property type="molecule type" value="Genomic_DNA"/>
</dbReference>
<gene>
    <name evidence="2" type="ORF">AVDCRST_MAG59-3105</name>
</gene>
<accession>A0A6J4V4S1</accession>
<proteinExistence type="predicted"/>
<evidence type="ECO:0000313" key="2">
    <source>
        <dbReference type="EMBL" id="CAA9566816.1"/>
    </source>
</evidence>